<dbReference type="InterPro" id="IPR039420">
    <property type="entry name" value="WalR-like"/>
</dbReference>
<evidence type="ECO:0000259" key="7">
    <source>
        <dbReference type="PROSITE" id="PS50110"/>
    </source>
</evidence>
<dbReference type="SMART" id="SM00448">
    <property type="entry name" value="REC"/>
    <property type="match status" value="1"/>
</dbReference>
<feature type="domain" description="HTH luxR-type" evidence="6">
    <location>
        <begin position="146"/>
        <end position="211"/>
    </location>
</feature>
<evidence type="ECO:0000256" key="2">
    <source>
        <dbReference type="ARBA" id="ARBA00023015"/>
    </source>
</evidence>
<evidence type="ECO:0000256" key="3">
    <source>
        <dbReference type="ARBA" id="ARBA00023125"/>
    </source>
</evidence>
<dbReference type="PROSITE" id="PS00622">
    <property type="entry name" value="HTH_LUXR_1"/>
    <property type="match status" value="1"/>
</dbReference>
<dbReference type="PANTHER" id="PTHR43214">
    <property type="entry name" value="TWO-COMPONENT RESPONSE REGULATOR"/>
    <property type="match status" value="1"/>
</dbReference>
<keyword evidence="1 5" id="KW-0597">Phosphoprotein</keyword>
<dbReference type="Proteomes" id="UP000287547">
    <property type="component" value="Unassembled WGS sequence"/>
</dbReference>
<dbReference type="InterPro" id="IPR016032">
    <property type="entry name" value="Sig_transdc_resp-reg_C-effctor"/>
</dbReference>
<dbReference type="PROSITE" id="PS50043">
    <property type="entry name" value="HTH_LUXR_2"/>
    <property type="match status" value="1"/>
</dbReference>
<name>A0A428ZE60_KIBAR</name>
<sequence>MIRLMIADDDHLVRTGIRTILTSAGDIEVVAEAGDGRAAVEAARRHRPDIALVDIRMPVLDGLVALVELRRLNPAPKVIMLTTFAVDDYVDRALRGGASGFVLKDSTPEELIGAVRSVADDHAYLSPKVTRRVVDGFAAASPDPDATRLVAGLTAAERDILALLAEGLRNSTIAERTHMTEATIRTYVSRILTKLGCANRVQAAILAHRTGLLTPDDTGR</sequence>
<feature type="modified residue" description="4-aspartylphosphate" evidence="5">
    <location>
        <position position="54"/>
    </location>
</feature>
<evidence type="ECO:0000313" key="8">
    <source>
        <dbReference type="EMBL" id="RSM86250.1"/>
    </source>
</evidence>
<dbReference type="InterPro" id="IPR011006">
    <property type="entry name" value="CheY-like_superfamily"/>
</dbReference>
<accession>A0A428ZE60</accession>
<dbReference type="Pfam" id="PF00072">
    <property type="entry name" value="Response_reg"/>
    <property type="match status" value="1"/>
</dbReference>
<dbReference type="InterPro" id="IPR001789">
    <property type="entry name" value="Sig_transdc_resp-reg_receiver"/>
</dbReference>
<keyword evidence="2" id="KW-0805">Transcription regulation</keyword>
<dbReference type="GO" id="GO:0006355">
    <property type="term" value="P:regulation of DNA-templated transcription"/>
    <property type="evidence" value="ECO:0007669"/>
    <property type="project" value="InterPro"/>
</dbReference>
<proteinExistence type="predicted"/>
<dbReference type="OrthoDB" id="9808843at2"/>
<evidence type="ECO:0000313" key="9">
    <source>
        <dbReference type="Proteomes" id="UP000287547"/>
    </source>
</evidence>
<dbReference type="RefSeq" id="WP_037256322.1">
    <property type="nucleotide sequence ID" value="NZ_QHKI01000009.1"/>
</dbReference>
<evidence type="ECO:0000256" key="1">
    <source>
        <dbReference type="ARBA" id="ARBA00022553"/>
    </source>
</evidence>
<dbReference type="GO" id="GO:0003677">
    <property type="term" value="F:DNA binding"/>
    <property type="evidence" value="ECO:0007669"/>
    <property type="project" value="UniProtKB-KW"/>
</dbReference>
<organism evidence="8 9">
    <name type="scientific">Kibdelosporangium aridum</name>
    <dbReference type="NCBI Taxonomy" id="2030"/>
    <lineage>
        <taxon>Bacteria</taxon>
        <taxon>Bacillati</taxon>
        <taxon>Actinomycetota</taxon>
        <taxon>Actinomycetes</taxon>
        <taxon>Pseudonocardiales</taxon>
        <taxon>Pseudonocardiaceae</taxon>
        <taxon>Kibdelosporangium</taxon>
    </lineage>
</organism>
<dbReference type="Gene3D" id="3.40.50.2300">
    <property type="match status" value="1"/>
</dbReference>
<dbReference type="SUPFAM" id="SSF52172">
    <property type="entry name" value="CheY-like"/>
    <property type="match status" value="1"/>
</dbReference>
<dbReference type="Pfam" id="PF00196">
    <property type="entry name" value="GerE"/>
    <property type="match status" value="1"/>
</dbReference>
<dbReference type="SUPFAM" id="SSF46894">
    <property type="entry name" value="C-terminal effector domain of the bipartite response regulators"/>
    <property type="match status" value="1"/>
</dbReference>
<dbReference type="CDD" id="cd17535">
    <property type="entry name" value="REC_NarL-like"/>
    <property type="match status" value="1"/>
</dbReference>
<dbReference type="EMBL" id="QHKI01000009">
    <property type="protein sequence ID" value="RSM86250.1"/>
    <property type="molecule type" value="Genomic_DNA"/>
</dbReference>
<dbReference type="InterPro" id="IPR058245">
    <property type="entry name" value="NreC/VraR/RcsB-like_REC"/>
</dbReference>
<dbReference type="GO" id="GO:0000160">
    <property type="term" value="P:phosphorelay signal transduction system"/>
    <property type="evidence" value="ECO:0007669"/>
    <property type="project" value="InterPro"/>
</dbReference>
<comment type="caution">
    <text evidence="8">The sequence shown here is derived from an EMBL/GenBank/DDBJ whole genome shotgun (WGS) entry which is preliminary data.</text>
</comment>
<dbReference type="PANTHER" id="PTHR43214:SF24">
    <property type="entry name" value="TRANSCRIPTIONAL REGULATORY PROTEIN NARL-RELATED"/>
    <property type="match status" value="1"/>
</dbReference>
<protein>
    <submittedName>
        <fullName evidence="8">DNA-binding response regulator</fullName>
    </submittedName>
</protein>
<dbReference type="SMART" id="SM00421">
    <property type="entry name" value="HTH_LUXR"/>
    <property type="match status" value="1"/>
</dbReference>
<keyword evidence="3 8" id="KW-0238">DNA-binding</keyword>
<evidence type="ECO:0000256" key="5">
    <source>
        <dbReference type="PROSITE-ProRule" id="PRU00169"/>
    </source>
</evidence>
<gene>
    <name evidence="8" type="ORF">DMH04_13825</name>
</gene>
<dbReference type="AlphaFoldDB" id="A0A428ZE60"/>
<dbReference type="InterPro" id="IPR000792">
    <property type="entry name" value="Tscrpt_reg_LuxR_C"/>
</dbReference>
<evidence type="ECO:0000259" key="6">
    <source>
        <dbReference type="PROSITE" id="PS50043"/>
    </source>
</evidence>
<dbReference type="PRINTS" id="PR00038">
    <property type="entry name" value="HTHLUXR"/>
</dbReference>
<keyword evidence="4" id="KW-0804">Transcription</keyword>
<dbReference type="PROSITE" id="PS50110">
    <property type="entry name" value="RESPONSE_REGULATORY"/>
    <property type="match status" value="1"/>
</dbReference>
<feature type="domain" description="Response regulatory" evidence="7">
    <location>
        <begin position="3"/>
        <end position="119"/>
    </location>
</feature>
<dbReference type="CDD" id="cd06170">
    <property type="entry name" value="LuxR_C_like"/>
    <property type="match status" value="1"/>
</dbReference>
<evidence type="ECO:0000256" key="4">
    <source>
        <dbReference type="ARBA" id="ARBA00023163"/>
    </source>
</evidence>
<reference evidence="8 9" key="1">
    <citation type="submission" date="2018-05" db="EMBL/GenBank/DDBJ databases">
        <title>Evolution of GPA BGCs.</title>
        <authorList>
            <person name="Waglechner N."/>
            <person name="Wright G.D."/>
        </authorList>
    </citation>
    <scope>NUCLEOTIDE SEQUENCE [LARGE SCALE GENOMIC DNA]</scope>
    <source>
        <strain evidence="8 9">A82846</strain>
    </source>
</reference>